<dbReference type="Proteomes" id="UP001516400">
    <property type="component" value="Unassembled WGS sequence"/>
</dbReference>
<feature type="compositionally biased region" description="Low complexity" evidence="1">
    <location>
        <begin position="35"/>
        <end position="46"/>
    </location>
</feature>
<accession>A0ABD2N638</accession>
<evidence type="ECO:0000313" key="3">
    <source>
        <dbReference type="Proteomes" id="UP001516400"/>
    </source>
</evidence>
<protein>
    <submittedName>
        <fullName evidence="2">Uncharacterized protein</fullName>
    </submittedName>
</protein>
<proteinExistence type="predicted"/>
<feature type="compositionally biased region" description="Polar residues" evidence="1">
    <location>
        <begin position="47"/>
        <end position="59"/>
    </location>
</feature>
<evidence type="ECO:0000256" key="1">
    <source>
        <dbReference type="SAM" id="MobiDB-lite"/>
    </source>
</evidence>
<name>A0ABD2N638_9CUCU</name>
<gene>
    <name evidence="2" type="ORF">HHI36_015461</name>
</gene>
<feature type="region of interest" description="Disordered" evidence="1">
    <location>
        <begin position="35"/>
        <end position="59"/>
    </location>
</feature>
<keyword evidence="3" id="KW-1185">Reference proteome</keyword>
<dbReference type="AlphaFoldDB" id="A0ABD2N638"/>
<dbReference type="EMBL" id="JABFTP020000062">
    <property type="protein sequence ID" value="KAL3274042.1"/>
    <property type="molecule type" value="Genomic_DNA"/>
</dbReference>
<organism evidence="2 3">
    <name type="scientific">Cryptolaemus montrouzieri</name>
    <dbReference type="NCBI Taxonomy" id="559131"/>
    <lineage>
        <taxon>Eukaryota</taxon>
        <taxon>Metazoa</taxon>
        <taxon>Ecdysozoa</taxon>
        <taxon>Arthropoda</taxon>
        <taxon>Hexapoda</taxon>
        <taxon>Insecta</taxon>
        <taxon>Pterygota</taxon>
        <taxon>Neoptera</taxon>
        <taxon>Endopterygota</taxon>
        <taxon>Coleoptera</taxon>
        <taxon>Polyphaga</taxon>
        <taxon>Cucujiformia</taxon>
        <taxon>Coccinelloidea</taxon>
        <taxon>Coccinellidae</taxon>
        <taxon>Scymninae</taxon>
        <taxon>Scymnini</taxon>
        <taxon>Cryptolaemus</taxon>
    </lineage>
</organism>
<reference evidence="2 3" key="1">
    <citation type="journal article" date="2021" name="BMC Biol.">
        <title>Horizontally acquired antibacterial genes associated with adaptive radiation of ladybird beetles.</title>
        <authorList>
            <person name="Li H.S."/>
            <person name="Tang X.F."/>
            <person name="Huang Y.H."/>
            <person name="Xu Z.Y."/>
            <person name="Chen M.L."/>
            <person name="Du X.Y."/>
            <person name="Qiu B.Y."/>
            <person name="Chen P.T."/>
            <person name="Zhang W."/>
            <person name="Slipinski A."/>
            <person name="Escalona H.E."/>
            <person name="Waterhouse R.M."/>
            <person name="Zwick A."/>
            <person name="Pang H."/>
        </authorList>
    </citation>
    <scope>NUCLEOTIDE SEQUENCE [LARGE SCALE GENOMIC DNA]</scope>
    <source>
        <strain evidence="2">SYSU2018</strain>
    </source>
</reference>
<feature type="non-terminal residue" evidence="2">
    <location>
        <position position="59"/>
    </location>
</feature>
<sequence>MRTDVEVFKGDREMPRYEDPFKFIENQCKALASIQNNQSKNNKMNSFTSSRKNFSSFYH</sequence>
<comment type="caution">
    <text evidence="2">The sequence shown here is derived from an EMBL/GenBank/DDBJ whole genome shotgun (WGS) entry which is preliminary data.</text>
</comment>
<evidence type="ECO:0000313" key="2">
    <source>
        <dbReference type="EMBL" id="KAL3274042.1"/>
    </source>
</evidence>